<gene>
    <name evidence="1" type="primary">Acey_s0033.g2639</name>
    <name evidence="1" type="ORF">Y032_0033g2639</name>
</gene>
<sequence length="84" mass="9489">MIQCVLSVRGTRRASQRSLKDLVKKSDHWVGDPPILLFTLRGVQPLKAVVQWWSFRRITCLAQPILLNLGYTAASLIVDTDLLT</sequence>
<comment type="caution">
    <text evidence="1">The sequence shown here is derived from an EMBL/GenBank/DDBJ whole genome shotgun (WGS) entry which is preliminary data.</text>
</comment>
<keyword evidence="2" id="KW-1185">Reference proteome</keyword>
<protein>
    <submittedName>
        <fullName evidence="1">Uncharacterized protein</fullName>
    </submittedName>
</protein>
<dbReference type="OrthoDB" id="5867472at2759"/>
<reference evidence="2" key="1">
    <citation type="journal article" date="2015" name="Nat. Genet.">
        <title>The genome and transcriptome of the zoonotic hookworm Ancylostoma ceylanicum identify infection-specific gene families.</title>
        <authorList>
            <person name="Schwarz E.M."/>
            <person name="Hu Y."/>
            <person name="Antoshechkin I."/>
            <person name="Miller M.M."/>
            <person name="Sternberg P.W."/>
            <person name="Aroian R.V."/>
        </authorList>
    </citation>
    <scope>NUCLEOTIDE SEQUENCE</scope>
    <source>
        <strain evidence="2">HY135</strain>
    </source>
</reference>
<organism evidence="1 2">
    <name type="scientific">Ancylostoma ceylanicum</name>
    <dbReference type="NCBI Taxonomy" id="53326"/>
    <lineage>
        <taxon>Eukaryota</taxon>
        <taxon>Metazoa</taxon>
        <taxon>Ecdysozoa</taxon>
        <taxon>Nematoda</taxon>
        <taxon>Chromadorea</taxon>
        <taxon>Rhabditida</taxon>
        <taxon>Rhabditina</taxon>
        <taxon>Rhabditomorpha</taxon>
        <taxon>Strongyloidea</taxon>
        <taxon>Ancylostomatidae</taxon>
        <taxon>Ancylostomatinae</taxon>
        <taxon>Ancylostoma</taxon>
    </lineage>
</organism>
<dbReference type="AlphaFoldDB" id="A0A016UNG2"/>
<accession>A0A016UNG2</accession>
<name>A0A016UNG2_9BILA</name>
<proteinExistence type="predicted"/>
<evidence type="ECO:0000313" key="2">
    <source>
        <dbReference type="Proteomes" id="UP000024635"/>
    </source>
</evidence>
<dbReference type="Proteomes" id="UP000024635">
    <property type="component" value="Unassembled WGS sequence"/>
</dbReference>
<dbReference type="EMBL" id="JARK01001369">
    <property type="protein sequence ID" value="EYC16407.1"/>
    <property type="molecule type" value="Genomic_DNA"/>
</dbReference>
<evidence type="ECO:0000313" key="1">
    <source>
        <dbReference type="EMBL" id="EYC16407.1"/>
    </source>
</evidence>